<dbReference type="HAMAP" id="MF_00418">
    <property type="entry name" value="DapA"/>
    <property type="match status" value="1"/>
</dbReference>
<dbReference type="Proteomes" id="UP000051934">
    <property type="component" value="Unassembled WGS sequence"/>
</dbReference>
<reference evidence="17 18" key="1">
    <citation type="submission" date="2015-10" db="EMBL/GenBank/DDBJ databases">
        <title>Metagenome-Assembled Genomes uncover a global brackish microbiome.</title>
        <authorList>
            <person name="Hugerth L.W."/>
            <person name="Larsson J."/>
            <person name="Alneberg J."/>
            <person name="Lindh M.V."/>
            <person name="Legrand C."/>
            <person name="Pinhassi J."/>
            <person name="Andersson A.F."/>
        </authorList>
    </citation>
    <scope>NUCLEOTIDE SEQUENCE [LARGE SCALE GENOMIC DNA]</scope>
    <source>
        <strain evidence="17">BACL4 MAG-120507-bin80</strain>
    </source>
</reference>
<dbReference type="InterPro" id="IPR013785">
    <property type="entry name" value="Aldolase_TIM"/>
</dbReference>
<dbReference type="GO" id="GO:0019877">
    <property type="term" value="P:diaminopimelate biosynthetic process"/>
    <property type="evidence" value="ECO:0007669"/>
    <property type="project" value="UniProtKB-UniRule"/>
</dbReference>
<evidence type="ECO:0000256" key="7">
    <source>
        <dbReference type="ARBA" id="ARBA00022915"/>
    </source>
</evidence>
<dbReference type="AlphaFoldDB" id="A0A0R2SIM1"/>
<dbReference type="PRINTS" id="PR00146">
    <property type="entry name" value="DHPICSNTHASE"/>
</dbReference>
<evidence type="ECO:0000313" key="18">
    <source>
        <dbReference type="Proteomes" id="UP000051934"/>
    </source>
</evidence>
<dbReference type="CDD" id="cd00950">
    <property type="entry name" value="DHDPS"/>
    <property type="match status" value="1"/>
</dbReference>
<evidence type="ECO:0000313" key="17">
    <source>
        <dbReference type="EMBL" id="KRO72637.1"/>
    </source>
</evidence>
<keyword evidence="10 12" id="KW-0704">Schiff base</keyword>
<evidence type="ECO:0000256" key="16">
    <source>
        <dbReference type="PIRSR" id="PIRSR001365-3"/>
    </source>
</evidence>
<comment type="subcellular location">
    <subcellularLocation>
        <location evidence="12">Cytoplasm</location>
    </subcellularLocation>
</comment>
<accession>A0A0R2SIM1</accession>
<evidence type="ECO:0000256" key="4">
    <source>
        <dbReference type="ARBA" id="ARBA00012086"/>
    </source>
</evidence>
<dbReference type="PROSITE" id="PS00665">
    <property type="entry name" value="DHDPS_1"/>
    <property type="match status" value="1"/>
</dbReference>
<evidence type="ECO:0000256" key="1">
    <source>
        <dbReference type="ARBA" id="ARBA00003294"/>
    </source>
</evidence>
<dbReference type="UniPathway" id="UPA00034">
    <property type="reaction ID" value="UER00017"/>
</dbReference>
<comment type="pathway">
    <text evidence="2 12">Amino-acid biosynthesis; L-lysine biosynthesis via DAP pathway; (S)-tetrahydrodipicolinate from L-aspartate: step 3/4.</text>
</comment>
<evidence type="ECO:0000256" key="11">
    <source>
        <dbReference type="ARBA" id="ARBA00047836"/>
    </source>
</evidence>
<dbReference type="InterPro" id="IPR020624">
    <property type="entry name" value="Schiff_base-form_aldolases_CS"/>
</dbReference>
<feature type="site" description="Part of a proton relay during catalysis" evidence="12 16">
    <location>
        <position position="54"/>
    </location>
</feature>
<keyword evidence="6 12" id="KW-0028">Amino-acid biosynthesis</keyword>
<keyword evidence="5 12" id="KW-0963">Cytoplasm</keyword>
<keyword evidence="9 12" id="KW-0456">Lyase</keyword>
<feature type="site" description="L-lysine inhibitor binding; via carbonyl oxygen" evidence="16">
    <location>
        <position position="59"/>
    </location>
</feature>
<dbReference type="InterPro" id="IPR002220">
    <property type="entry name" value="DapA-like"/>
</dbReference>
<dbReference type="PROSITE" id="PS00666">
    <property type="entry name" value="DHDPS_2"/>
    <property type="match status" value="1"/>
</dbReference>
<dbReference type="PANTHER" id="PTHR12128:SF66">
    <property type="entry name" value="4-HYDROXY-2-OXOGLUTARATE ALDOLASE, MITOCHONDRIAL"/>
    <property type="match status" value="1"/>
</dbReference>
<name>A0A0R2SIM1_9GAMM</name>
<dbReference type="NCBIfam" id="TIGR00674">
    <property type="entry name" value="dapA"/>
    <property type="match status" value="1"/>
</dbReference>
<dbReference type="InterPro" id="IPR020625">
    <property type="entry name" value="Schiff_base-form_aldolases_AS"/>
</dbReference>
<keyword evidence="7 12" id="KW-0220">Diaminopimelate biosynthesis</keyword>
<keyword evidence="8 12" id="KW-0457">Lysine biosynthesis</keyword>
<evidence type="ECO:0000256" key="14">
    <source>
        <dbReference type="PIRSR" id="PIRSR001365-1"/>
    </source>
</evidence>
<evidence type="ECO:0000256" key="9">
    <source>
        <dbReference type="ARBA" id="ARBA00023239"/>
    </source>
</evidence>
<feature type="binding site" evidence="12 15">
    <location>
        <position position="55"/>
    </location>
    <ligand>
        <name>pyruvate</name>
        <dbReference type="ChEBI" id="CHEBI:15361"/>
    </ligand>
</feature>
<comment type="caution">
    <text evidence="17">The sequence shown here is derived from an EMBL/GenBank/DDBJ whole genome shotgun (WGS) entry which is preliminary data.</text>
</comment>
<evidence type="ECO:0000256" key="3">
    <source>
        <dbReference type="ARBA" id="ARBA00007592"/>
    </source>
</evidence>
<protein>
    <recommendedName>
        <fullName evidence="4 12">4-hydroxy-tetrahydrodipicolinate synthase</fullName>
        <shortName evidence="12">HTPA synthase</shortName>
        <ecNumber evidence="4 12">4.3.3.7</ecNumber>
    </recommendedName>
</protein>
<dbReference type="EC" id="4.3.3.7" evidence="4 12"/>
<dbReference type="InterPro" id="IPR005263">
    <property type="entry name" value="DapA"/>
</dbReference>
<sequence>MLRDSDNAKGTPSGSLVAIVTPMMEGGHVDLPAFDRLIEWHINSGTHGIVVVGTTGESATLSSQEHIDLIEHCVKRVAGRVPVIAGTGSNNTAEALLFTAEAKERGADACLLVTPYYTKPSQKGLYQHFKTIAEGVDIPQILYNVPGRTMCDLSLETVDALADIPNIVGIKDATGDKARGVELIAQCGDRLAVYCGEDALNCDLILAGAKGAISVTANVAPAEMSRMCELALAGDAEGAQKMDDALRSMHRDLFVEANPVPVKWALWQMGLIGRGIRLPLVELDEQFHVKVLDALLNAGIKVG</sequence>
<feature type="site" description="L-lysine inhibitor binding" evidence="16">
    <location>
        <position position="90"/>
    </location>
</feature>
<dbReference type="PANTHER" id="PTHR12128">
    <property type="entry name" value="DIHYDRODIPICOLINATE SYNTHASE"/>
    <property type="match status" value="1"/>
</dbReference>
<comment type="caution">
    <text evidence="12">Was originally thought to be a dihydrodipicolinate synthase (DHDPS), catalyzing the condensation of (S)-aspartate-beta-semialdehyde [(S)-ASA] and pyruvate to dihydrodipicolinate (DHDP). However, it was shown in E.coli that the product of the enzymatic reaction is not dihydrodipicolinate but in fact (4S)-4-hydroxy-2,3,4,5-tetrahydro-(2S)-dipicolinic acid (HTPA), and that the consecutive dehydration reaction leading to DHDP is not spontaneous but catalyzed by DapB.</text>
</comment>
<evidence type="ECO:0000256" key="5">
    <source>
        <dbReference type="ARBA" id="ARBA00022490"/>
    </source>
</evidence>
<feature type="site" description="Part of a proton relay during catalysis" evidence="12 16">
    <location>
        <position position="117"/>
    </location>
</feature>
<dbReference type="Gene3D" id="3.20.20.70">
    <property type="entry name" value="Aldolase class I"/>
    <property type="match status" value="1"/>
</dbReference>
<feature type="binding site" evidence="12 15">
    <location>
        <position position="213"/>
    </location>
    <ligand>
        <name>pyruvate</name>
        <dbReference type="ChEBI" id="CHEBI:15361"/>
    </ligand>
</feature>
<comment type="function">
    <text evidence="1 12">Catalyzes the condensation of (S)-aspartate-beta-semialdehyde [(S)-ASA] and pyruvate to 4-hydroxy-tetrahydrodipicolinate (HTPA).</text>
</comment>
<comment type="catalytic activity">
    <reaction evidence="11 12">
        <text>L-aspartate 4-semialdehyde + pyruvate = (2S,4S)-4-hydroxy-2,3,4,5-tetrahydrodipicolinate + H2O + H(+)</text>
        <dbReference type="Rhea" id="RHEA:34171"/>
        <dbReference type="ChEBI" id="CHEBI:15361"/>
        <dbReference type="ChEBI" id="CHEBI:15377"/>
        <dbReference type="ChEBI" id="CHEBI:15378"/>
        <dbReference type="ChEBI" id="CHEBI:67139"/>
        <dbReference type="ChEBI" id="CHEBI:537519"/>
        <dbReference type="EC" id="4.3.3.7"/>
    </reaction>
</comment>
<comment type="similarity">
    <text evidence="3 12 13">Belongs to the DapA family.</text>
</comment>
<dbReference type="GO" id="GO:0008840">
    <property type="term" value="F:4-hydroxy-tetrahydrodipicolinate synthase activity"/>
    <property type="evidence" value="ECO:0007669"/>
    <property type="project" value="UniProtKB-UniRule"/>
</dbReference>
<feature type="active site" description="Schiff-base intermediate with substrate" evidence="12 14">
    <location>
        <position position="171"/>
    </location>
</feature>
<evidence type="ECO:0000256" key="13">
    <source>
        <dbReference type="PIRNR" id="PIRNR001365"/>
    </source>
</evidence>
<dbReference type="GO" id="GO:0009089">
    <property type="term" value="P:lysine biosynthetic process via diaminopimelate"/>
    <property type="evidence" value="ECO:0007669"/>
    <property type="project" value="UniProtKB-UniRule"/>
</dbReference>
<feature type="site" description="L-lysine inhibitor binding" evidence="16">
    <location>
        <position position="94"/>
    </location>
</feature>
<evidence type="ECO:0000256" key="15">
    <source>
        <dbReference type="PIRSR" id="PIRSR001365-2"/>
    </source>
</evidence>
<organism evidence="17 18">
    <name type="scientific">OM182 bacterium BACL3 MAG-120507-bin80</name>
    <dbReference type="NCBI Taxonomy" id="1655577"/>
    <lineage>
        <taxon>Bacteria</taxon>
        <taxon>Pseudomonadati</taxon>
        <taxon>Pseudomonadota</taxon>
        <taxon>Gammaproteobacteria</taxon>
        <taxon>OMG group</taxon>
        <taxon>OM182 clade</taxon>
    </lineage>
</organism>
<dbReference type="GO" id="GO:0005829">
    <property type="term" value="C:cytosol"/>
    <property type="evidence" value="ECO:0007669"/>
    <property type="project" value="TreeGrafter"/>
</dbReference>
<feature type="active site" description="Proton donor/acceptor" evidence="12 14">
    <location>
        <position position="143"/>
    </location>
</feature>
<dbReference type="Pfam" id="PF00701">
    <property type="entry name" value="DHDPS"/>
    <property type="match status" value="1"/>
</dbReference>
<feature type="site" description="L-lysine inhibitor binding" evidence="16">
    <location>
        <position position="116"/>
    </location>
</feature>
<dbReference type="SUPFAM" id="SSF51569">
    <property type="entry name" value="Aldolase"/>
    <property type="match status" value="1"/>
</dbReference>
<evidence type="ECO:0000256" key="6">
    <source>
        <dbReference type="ARBA" id="ARBA00022605"/>
    </source>
</evidence>
<evidence type="ECO:0000256" key="10">
    <source>
        <dbReference type="ARBA" id="ARBA00023270"/>
    </source>
</evidence>
<evidence type="ECO:0000256" key="2">
    <source>
        <dbReference type="ARBA" id="ARBA00005120"/>
    </source>
</evidence>
<gene>
    <name evidence="12" type="primary">dapA</name>
    <name evidence="17" type="ORF">ABR69_12505</name>
</gene>
<dbReference type="PIRSF" id="PIRSF001365">
    <property type="entry name" value="DHDPS"/>
    <property type="match status" value="1"/>
</dbReference>
<proteinExistence type="inferred from homology"/>
<dbReference type="EMBL" id="LIBB01000055">
    <property type="protein sequence ID" value="KRO72637.1"/>
    <property type="molecule type" value="Genomic_DNA"/>
</dbReference>
<evidence type="ECO:0000256" key="12">
    <source>
        <dbReference type="HAMAP-Rule" id="MF_00418"/>
    </source>
</evidence>
<evidence type="ECO:0000256" key="8">
    <source>
        <dbReference type="ARBA" id="ARBA00023154"/>
    </source>
</evidence>
<comment type="subunit">
    <text evidence="12">Homotetramer; dimer of dimers.</text>
</comment>
<dbReference type="SMART" id="SM01130">
    <property type="entry name" value="DHDPS"/>
    <property type="match status" value="1"/>
</dbReference>